<feature type="domain" description="Alanine racemase N-terminal" evidence="5">
    <location>
        <begin position="7"/>
        <end position="229"/>
    </location>
</feature>
<reference evidence="7" key="1">
    <citation type="submission" date="2016-11" db="EMBL/GenBank/DDBJ databases">
        <authorList>
            <person name="Varghese N."/>
            <person name="Submissions S."/>
        </authorList>
    </citation>
    <scope>NUCLEOTIDE SEQUENCE [LARGE SCALE GENOMIC DNA]</scope>
    <source>
        <strain evidence="7">Sac-22</strain>
    </source>
</reference>
<sequence length="234" mass="25164">MSLIRQNLQAITATIVAATQESGRQPGSVELLAVSKTFGPEAVLEAVEAGQRAFGENYLQEGLDKIRAVQEAGAPALAWHFIGPIQSNKTRPIAEHFAWVHTVEREKIAQRLSEQRPVDLPPLQICLQVNISGEASKSGVAPEDVAALAHQVAALPNLTLRGLMAIPEPAVEFAKQRAAFAQLRVLYEQLRADGLALDTLSMGMSADMRAAIFEGATMVRVGSAIFGARNYNKA</sequence>
<evidence type="ECO:0000256" key="3">
    <source>
        <dbReference type="PIRSR" id="PIRSR004848-1"/>
    </source>
</evidence>
<evidence type="ECO:0000256" key="1">
    <source>
        <dbReference type="ARBA" id="ARBA00022898"/>
    </source>
</evidence>
<dbReference type="Pfam" id="PF01168">
    <property type="entry name" value="Ala_racemase_N"/>
    <property type="match status" value="1"/>
</dbReference>
<dbReference type="NCBIfam" id="TIGR00044">
    <property type="entry name" value="YggS family pyridoxal phosphate-dependent enzyme"/>
    <property type="match status" value="1"/>
</dbReference>
<name>A0A1M7PVC8_9BURK</name>
<dbReference type="EMBL" id="FRCX01000005">
    <property type="protein sequence ID" value="SHN21410.1"/>
    <property type="molecule type" value="Genomic_DNA"/>
</dbReference>
<feature type="modified residue" description="N6-(pyridoxal phosphate)lysine" evidence="2 3">
    <location>
        <position position="36"/>
    </location>
</feature>
<evidence type="ECO:0000313" key="6">
    <source>
        <dbReference type="EMBL" id="SHN21410.1"/>
    </source>
</evidence>
<evidence type="ECO:0000313" key="7">
    <source>
        <dbReference type="Proteomes" id="UP000184339"/>
    </source>
</evidence>
<dbReference type="STRING" id="551987.SAMN05192549_105453"/>
<dbReference type="PANTHER" id="PTHR10146:SF14">
    <property type="entry name" value="PYRIDOXAL PHOSPHATE HOMEOSTASIS PROTEIN"/>
    <property type="match status" value="1"/>
</dbReference>
<dbReference type="GO" id="GO:0030170">
    <property type="term" value="F:pyridoxal phosphate binding"/>
    <property type="evidence" value="ECO:0007669"/>
    <property type="project" value="UniProtKB-UniRule"/>
</dbReference>
<dbReference type="PROSITE" id="PS01211">
    <property type="entry name" value="UPF0001"/>
    <property type="match status" value="1"/>
</dbReference>
<dbReference type="Proteomes" id="UP000184339">
    <property type="component" value="Unassembled WGS sequence"/>
</dbReference>
<comment type="function">
    <text evidence="2">Pyridoxal 5'-phosphate (PLP)-binding protein, which is involved in PLP homeostasis.</text>
</comment>
<dbReference type="FunFam" id="3.20.20.10:FF:000018">
    <property type="entry name" value="Pyridoxal phosphate homeostasis protein"/>
    <property type="match status" value="1"/>
</dbReference>
<dbReference type="CDD" id="cd06824">
    <property type="entry name" value="PLPDE_III_Yggs_like"/>
    <property type="match status" value="1"/>
</dbReference>
<evidence type="ECO:0000256" key="2">
    <source>
        <dbReference type="HAMAP-Rule" id="MF_02087"/>
    </source>
</evidence>
<dbReference type="PANTHER" id="PTHR10146">
    <property type="entry name" value="PROLINE SYNTHETASE CO-TRANSCRIBED BACTERIAL HOMOLOG PROTEIN"/>
    <property type="match status" value="1"/>
</dbReference>
<accession>A0A1M7PVC8</accession>
<dbReference type="Gene3D" id="3.20.20.10">
    <property type="entry name" value="Alanine racemase"/>
    <property type="match status" value="1"/>
</dbReference>
<dbReference type="InterPro" id="IPR011078">
    <property type="entry name" value="PyrdxlP_homeostasis"/>
</dbReference>
<organism evidence="6 7">
    <name type="scientific">Duganella sacchari</name>
    <dbReference type="NCBI Taxonomy" id="551987"/>
    <lineage>
        <taxon>Bacteria</taxon>
        <taxon>Pseudomonadati</taxon>
        <taxon>Pseudomonadota</taxon>
        <taxon>Betaproteobacteria</taxon>
        <taxon>Burkholderiales</taxon>
        <taxon>Oxalobacteraceae</taxon>
        <taxon>Telluria group</taxon>
        <taxon>Duganella</taxon>
    </lineage>
</organism>
<keyword evidence="7" id="KW-1185">Reference proteome</keyword>
<gene>
    <name evidence="6" type="ORF">SAMN05192549_105453</name>
</gene>
<dbReference type="SUPFAM" id="SSF51419">
    <property type="entry name" value="PLP-binding barrel"/>
    <property type="match status" value="1"/>
</dbReference>
<dbReference type="HAMAP" id="MF_02087">
    <property type="entry name" value="PLP_homeostasis"/>
    <property type="match status" value="1"/>
</dbReference>
<comment type="cofactor">
    <cofactor evidence="3">
        <name>pyridoxal 5'-phosphate</name>
        <dbReference type="ChEBI" id="CHEBI:597326"/>
    </cofactor>
</comment>
<evidence type="ECO:0000259" key="5">
    <source>
        <dbReference type="Pfam" id="PF01168"/>
    </source>
</evidence>
<dbReference type="AlphaFoldDB" id="A0A1M7PVC8"/>
<dbReference type="OrthoDB" id="9804072at2"/>
<protein>
    <recommendedName>
        <fullName evidence="2">Pyridoxal phosphate homeostasis protein</fullName>
        <shortName evidence="2">PLP homeostasis protein</shortName>
    </recommendedName>
</protein>
<dbReference type="InterPro" id="IPR029066">
    <property type="entry name" value="PLP-binding_barrel"/>
</dbReference>
<dbReference type="RefSeq" id="WP_072785402.1">
    <property type="nucleotide sequence ID" value="NZ_FRCX01000005.1"/>
</dbReference>
<dbReference type="InterPro" id="IPR001608">
    <property type="entry name" value="Ala_racemase_N"/>
</dbReference>
<proteinExistence type="inferred from homology"/>
<evidence type="ECO:0000256" key="4">
    <source>
        <dbReference type="RuleBase" id="RU004514"/>
    </source>
</evidence>
<keyword evidence="1 2" id="KW-0663">Pyridoxal phosphate</keyword>
<comment type="similarity">
    <text evidence="2 4">Belongs to the pyridoxal phosphate-binding protein YggS/PROSC family.</text>
</comment>
<dbReference type="PIRSF" id="PIRSF004848">
    <property type="entry name" value="YBL036c_PLPDEIII"/>
    <property type="match status" value="1"/>
</dbReference>